<reference evidence="2" key="1">
    <citation type="journal article" date="2017" name="Genome Biol.">
        <title>Comparative genomics reveals high biological diversity and specific adaptations in the industrially and medically important fungal genus Aspergillus.</title>
        <authorList>
            <person name="de Vries R.P."/>
            <person name="Riley R."/>
            <person name="Wiebenga A."/>
            <person name="Aguilar-Osorio G."/>
            <person name="Amillis S."/>
            <person name="Uchima C.A."/>
            <person name="Anderluh G."/>
            <person name="Asadollahi M."/>
            <person name="Askin M."/>
            <person name="Barry K."/>
            <person name="Battaglia E."/>
            <person name="Bayram O."/>
            <person name="Benocci T."/>
            <person name="Braus-Stromeyer S.A."/>
            <person name="Caldana C."/>
            <person name="Canovas D."/>
            <person name="Cerqueira G.C."/>
            <person name="Chen F."/>
            <person name="Chen W."/>
            <person name="Choi C."/>
            <person name="Clum A."/>
            <person name="Dos Santos R.A."/>
            <person name="Damasio A.R."/>
            <person name="Diallinas G."/>
            <person name="Emri T."/>
            <person name="Fekete E."/>
            <person name="Flipphi M."/>
            <person name="Freyberg S."/>
            <person name="Gallo A."/>
            <person name="Gournas C."/>
            <person name="Habgood R."/>
            <person name="Hainaut M."/>
            <person name="Harispe M.L."/>
            <person name="Henrissat B."/>
            <person name="Hilden K.S."/>
            <person name="Hope R."/>
            <person name="Hossain A."/>
            <person name="Karabika E."/>
            <person name="Karaffa L."/>
            <person name="Karanyi Z."/>
            <person name="Krasevec N."/>
            <person name="Kuo A."/>
            <person name="Kusch H."/>
            <person name="LaButti K."/>
            <person name="Lagendijk E.L."/>
            <person name="Lapidus A."/>
            <person name="Levasseur A."/>
            <person name="Lindquist E."/>
            <person name="Lipzen A."/>
            <person name="Logrieco A.F."/>
            <person name="MacCabe A."/>
            <person name="Maekelae M.R."/>
            <person name="Malavazi I."/>
            <person name="Melin P."/>
            <person name="Meyer V."/>
            <person name="Mielnichuk N."/>
            <person name="Miskei M."/>
            <person name="Molnar A.P."/>
            <person name="Mule G."/>
            <person name="Ngan C.Y."/>
            <person name="Orejas M."/>
            <person name="Orosz E."/>
            <person name="Ouedraogo J.P."/>
            <person name="Overkamp K.M."/>
            <person name="Park H.-S."/>
            <person name="Perrone G."/>
            <person name="Piumi F."/>
            <person name="Punt P.J."/>
            <person name="Ram A.F."/>
            <person name="Ramon A."/>
            <person name="Rauscher S."/>
            <person name="Record E."/>
            <person name="Riano-Pachon D.M."/>
            <person name="Robert V."/>
            <person name="Roehrig J."/>
            <person name="Ruller R."/>
            <person name="Salamov A."/>
            <person name="Salih N.S."/>
            <person name="Samson R.A."/>
            <person name="Sandor E."/>
            <person name="Sanguinetti M."/>
            <person name="Schuetze T."/>
            <person name="Sepcic K."/>
            <person name="Shelest E."/>
            <person name="Sherlock G."/>
            <person name="Sophianopoulou V."/>
            <person name="Squina F.M."/>
            <person name="Sun H."/>
            <person name="Susca A."/>
            <person name="Todd R.B."/>
            <person name="Tsang A."/>
            <person name="Unkles S.E."/>
            <person name="van de Wiele N."/>
            <person name="van Rossen-Uffink D."/>
            <person name="Oliveira J.V."/>
            <person name="Vesth T.C."/>
            <person name="Visser J."/>
            <person name="Yu J.-H."/>
            <person name="Zhou M."/>
            <person name="Andersen M.R."/>
            <person name="Archer D.B."/>
            <person name="Baker S.E."/>
            <person name="Benoit I."/>
            <person name="Brakhage A.A."/>
            <person name="Braus G.H."/>
            <person name="Fischer R."/>
            <person name="Frisvad J.C."/>
            <person name="Goldman G.H."/>
            <person name="Houbraken J."/>
            <person name="Oakley B."/>
            <person name="Pocsi I."/>
            <person name="Scazzocchio C."/>
            <person name="Seiboth B."/>
            <person name="vanKuyk P.A."/>
            <person name="Wortman J."/>
            <person name="Dyer P.S."/>
            <person name="Grigoriev I.V."/>
        </authorList>
    </citation>
    <scope>NUCLEOTIDE SEQUENCE [LARGE SCALE GENOMIC DNA]</scope>
    <source>
        <strain evidence="2">CBS 593.65</strain>
    </source>
</reference>
<organism evidence="1 2">
    <name type="scientific">Aspergillus sydowii CBS 593.65</name>
    <dbReference type="NCBI Taxonomy" id="1036612"/>
    <lineage>
        <taxon>Eukaryota</taxon>
        <taxon>Fungi</taxon>
        <taxon>Dikarya</taxon>
        <taxon>Ascomycota</taxon>
        <taxon>Pezizomycotina</taxon>
        <taxon>Eurotiomycetes</taxon>
        <taxon>Eurotiomycetidae</taxon>
        <taxon>Eurotiales</taxon>
        <taxon>Aspergillaceae</taxon>
        <taxon>Aspergillus</taxon>
        <taxon>Aspergillus subgen. Nidulantes</taxon>
    </lineage>
</organism>
<dbReference type="RefSeq" id="XP_040702127.1">
    <property type="nucleotide sequence ID" value="XM_040850469.1"/>
</dbReference>
<evidence type="ECO:0008006" key="3">
    <source>
        <dbReference type="Google" id="ProtNLM"/>
    </source>
</evidence>
<dbReference type="STRING" id="1036612.A0A1L9TG19"/>
<dbReference type="AlphaFoldDB" id="A0A1L9TG19"/>
<protein>
    <recommendedName>
        <fullName evidence="3">NmrA-like domain-containing protein</fullName>
    </recommendedName>
</protein>
<dbReference type="Proteomes" id="UP000184356">
    <property type="component" value="Unassembled WGS sequence"/>
</dbReference>
<gene>
    <name evidence="1" type="ORF">ASPSYDRAFT_69421</name>
</gene>
<evidence type="ECO:0000313" key="1">
    <source>
        <dbReference type="EMBL" id="OJJ58321.1"/>
    </source>
</evidence>
<sequence>MSRIAIPVVLCGRTTAIGRPVSQFLRPEYEVIHFITTPEGAHAELPLLLAGRDPQSAPPSPDDIATHNYAQPPRAVIFGRGFAHEFIQELKKAYADRSQEPVAWVAGDPTKGPTGMPGPGYAEEVVKSVKDVLAGWKGEDDIVLY</sequence>
<evidence type="ECO:0000313" key="2">
    <source>
        <dbReference type="Proteomes" id="UP000184356"/>
    </source>
</evidence>
<proteinExistence type="predicted"/>
<dbReference type="EMBL" id="KV878587">
    <property type="protein sequence ID" value="OJJ58321.1"/>
    <property type="molecule type" value="Genomic_DNA"/>
</dbReference>
<dbReference type="VEuPathDB" id="FungiDB:ASPSYDRAFT_69421"/>
<name>A0A1L9TG19_9EURO</name>
<keyword evidence="2" id="KW-1185">Reference proteome</keyword>
<accession>A0A1L9TG19</accession>
<dbReference type="OrthoDB" id="3649348at2759"/>
<dbReference type="GeneID" id="63766542"/>